<keyword evidence="2" id="KW-1185">Reference proteome</keyword>
<reference evidence="2" key="2">
    <citation type="submission" date="2015-01" db="EMBL/GenBank/DDBJ databases">
        <title>Evolutionary Origins and Diversification of the Mycorrhizal Mutualists.</title>
        <authorList>
            <consortium name="DOE Joint Genome Institute"/>
            <consortium name="Mycorrhizal Genomics Consortium"/>
            <person name="Kohler A."/>
            <person name="Kuo A."/>
            <person name="Nagy L.G."/>
            <person name="Floudas D."/>
            <person name="Copeland A."/>
            <person name="Barry K.W."/>
            <person name="Cichocki N."/>
            <person name="Veneault-Fourrey C."/>
            <person name="LaButti K."/>
            <person name="Lindquist E.A."/>
            <person name="Lipzen A."/>
            <person name="Lundell T."/>
            <person name="Morin E."/>
            <person name="Murat C."/>
            <person name="Riley R."/>
            <person name="Ohm R."/>
            <person name="Sun H."/>
            <person name="Tunlid A."/>
            <person name="Henrissat B."/>
            <person name="Grigoriev I.V."/>
            <person name="Hibbett D.S."/>
            <person name="Martin F."/>
        </authorList>
    </citation>
    <scope>NUCLEOTIDE SEQUENCE [LARGE SCALE GENOMIC DNA]</scope>
    <source>
        <strain evidence="2">F 1598</strain>
    </source>
</reference>
<reference evidence="1 2" key="1">
    <citation type="submission" date="2014-04" db="EMBL/GenBank/DDBJ databases">
        <authorList>
            <consortium name="DOE Joint Genome Institute"/>
            <person name="Kuo A."/>
            <person name="Tarkka M."/>
            <person name="Buscot F."/>
            <person name="Kohler A."/>
            <person name="Nagy L.G."/>
            <person name="Floudas D."/>
            <person name="Copeland A."/>
            <person name="Barry K.W."/>
            <person name="Cichocki N."/>
            <person name="Veneault-Fourrey C."/>
            <person name="LaButti K."/>
            <person name="Lindquist E.A."/>
            <person name="Lipzen A."/>
            <person name="Lundell T."/>
            <person name="Morin E."/>
            <person name="Murat C."/>
            <person name="Sun H."/>
            <person name="Tunlid A."/>
            <person name="Henrissat B."/>
            <person name="Grigoriev I.V."/>
            <person name="Hibbett D.S."/>
            <person name="Martin F."/>
            <person name="Nordberg H.P."/>
            <person name="Cantor M.N."/>
            <person name="Hua S.X."/>
        </authorList>
    </citation>
    <scope>NUCLEOTIDE SEQUENCE [LARGE SCALE GENOMIC DNA]</scope>
    <source>
        <strain evidence="1 2">F 1598</strain>
    </source>
</reference>
<evidence type="ECO:0000313" key="2">
    <source>
        <dbReference type="Proteomes" id="UP000054166"/>
    </source>
</evidence>
<gene>
    <name evidence="1" type="ORF">PILCRDRAFT_12252</name>
</gene>
<dbReference type="InParanoid" id="A0A0C3BI87"/>
<protein>
    <submittedName>
        <fullName evidence="1">Uncharacterized protein</fullName>
    </submittedName>
</protein>
<organism evidence="1 2">
    <name type="scientific">Piloderma croceum (strain F 1598)</name>
    <dbReference type="NCBI Taxonomy" id="765440"/>
    <lineage>
        <taxon>Eukaryota</taxon>
        <taxon>Fungi</taxon>
        <taxon>Dikarya</taxon>
        <taxon>Basidiomycota</taxon>
        <taxon>Agaricomycotina</taxon>
        <taxon>Agaricomycetes</taxon>
        <taxon>Agaricomycetidae</taxon>
        <taxon>Atheliales</taxon>
        <taxon>Atheliaceae</taxon>
        <taxon>Piloderma</taxon>
    </lineage>
</organism>
<dbReference type="HOGENOM" id="CLU_2085688_0_0_1"/>
<sequence length="117" mass="12953">MICTCRPTVNKSGNILAMVNALEYTWLALKLALTVLEKTLDGVPIPGLKGAIGGFLEIAKTVEASIQNSEDILDLQEHIMKLTRIFQRWSGACELPAELKPRIATFVEWVHILPSHT</sequence>
<dbReference type="EMBL" id="KN833028">
    <property type="protein sequence ID" value="KIM77067.1"/>
    <property type="molecule type" value="Genomic_DNA"/>
</dbReference>
<name>A0A0C3BI87_PILCF</name>
<dbReference type="AlphaFoldDB" id="A0A0C3BI87"/>
<proteinExistence type="predicted"/>
<dbReference type="Proteomes" id="UP000054166">
    <property type="component" value="Unassembled WGS sequence"/>
</dbReference>
<evidence type="ECO:0000313" key="1">
    <source>
        <dbReference type="EMBL" id="KIM77067.1"/>
    </source>
</evidence>
<dbReference type="OrthoDB" id="3056038at2759"/>
<accession>A0A0C3BI87</accession>